<name>A0A6A4FRT3_9STRA</name>
<keyword evidence="4" id="KW-1185">Reference proteome</keyword>
<feature type="region of interest" description="Disordered" evidence="1">
    <location>
        <begin position="1"/>
        <end position="63"/>
    </location>
</feature>
<accession>A0A6A4FRT3</accession>
<evidence type="ECO:0000313" key="4">
    <source>
        <dbReference type="Proteomes" id="UP000434957"/>
    </source>
</evidence>
<gene>
    <name evidence="2" type="ORF">PR002_g20034</name>
    <name evidence="3" type="ORF">PR003_g2777</name>
</gene>
<dbReference type="Proteomes" id="UP000435112">
    <property type="component" value="Unassembled WGS sequence"/>
</dbReference>
<protein>
    <submittedName>
        <fullName evidence="3">Uncharacterized protein</fullName>
    </submittedName>
</protein>
<evidence type="ECO:0000313" key="5">
    <source>
        <dbReference type="Proteomes" id="UP000435112"/>
    </source>
</evidence>
<sequence length="63" mass="6114">MRMSSATSTSSSRPAPPQDAGGDHAASLDCDQASFDTASLDAEGNKPPASSSGGDKESAGAAT</sequence>
<evidence type="ECO:0000313" key="3">
    <source>
        <dbReference type="EMBL" id="KAE9355553.1"/>
    </source>
</evidence>
<dbReference type="EMBL" id="QXFT01000091">
    <property type="protein sequence ID" value="KAE9355553.1"/>
    <property type="molecule type" value="Genomic_DNA"/>
</dbReference>
<evidence type="ECO:0000256" key="1">
    <source>
        <dbReference type="SAM" id="MobiDB-lite"/>
    </source>
</evidence>
<evidence type="ECO:0000313" key="2">
    <source>
        <dbReference type="EMBL" id="KAE8994132.1"/>
    </source>
</evidence>
<feature type="compositionally biased region" description="Basic and acidic residues" evidence="1">
    <location>
        <begin position="54"/>
        <end position="63"/>
    </location>
</feature>
<reference evidence="3 4" key="1">
    <citation type="submission" date="2018-08" db="EMBL/GenBank/DDBJ databases">
        <title>Genomic investigation of the strawberry pathogen Phytophthora fragariae indicates pathogenicity is determined by transcriptional variation in three key races.</title>
        <authorList>
            <person name="Adams T.M."/>
            <person name="Armitage A.D."/>
            <person name="Sobczyk M.K."/>
            <person name="Bates H.J."/>
            <person name="Dunwell J.M."/>
            <person name="Nellist C.F."/>
            <person name="Harrison R.J."/>
        </authorList>
    </citation>
    <scope>NUCLEOTIDE SEQUENCE [LARGE SCALE GENOMIC DNA]</scope>
    <source>
        <strain evidence="2 5">SCRP324</strain>
        <strain evidence="3 4">SCRP333</strain>
    </source>
</reference>
<proteinExistence type="predicted"/>
<comment type="caution">
    <text evidence="3">The sequence shown here is derived from an EMBL/GenBank/DDBJ whole genome shotgun (WGS) entry which is preliminary data.</text>
</comment>
<dbReference type="EMBL" id="QXFU01001869">
    <property type="protein sequence ID" value="KAE8994132.1"/>
    <property type="molecule type" value="Genomic_DNA"/>
</dbReference>
<feature type="compositionally biased region" description="Low complexity" evidence="1">
    <location>
        <begin position="1"/>
        <end position="13"/>
    </location>
</feature>
<dbReference type="Proteomes" id="UP000434957">
    <property type="component" value="Unassembled WGS sequence"/>
</dbReference>
<dbReference type="AlphaFoldDB" id="A0A6A4FRT3"/>
<organism evidence="3 4">
    <name type="scientific">Phytophthora rubi</name>
    <dbReference type="NCBI Taxonomy" id="129364"/>
    <lineage>
        <taxon>Eukaryota</taxon>
        <taxon>Sar</taxon>
        <taxon>Stramenopiles</taxon>
        <taxon>Oomycota</taxon>
        <taxon>Peronosporomycetes</taxon>
        <taxon>Peronosporales</taxon>
        <taxon>Peronosporaceae</taxon>
        <taxon>Phytophthora</taxon>
    </lineage>
</organism>